<protein>
    <submittedName>
        <fullName evidence="1">FAD-dependent oxidoreductase</fullName>
    </submittedName>
</protein>
<dbReference type="PANTHER" id="PTHR43563">
    <property type="entry name" value="AMINE OXIDASE"/>
    <property type="match status" value="1"/>
</dbReference>
<dbReference type="OrthoDB" id="127573at2"/>
<reference evidence="1 2" key="1">
    <citation type="submission" date="2018-06" db="EMBL/GenBank/DDBJ databases">
        <title>Chryseolinea flavus sp. nov., a member of the phylum Bacteroidetes isolated from soil.</title>
        <authorList>
            <person name="Li Y."/>
            <person name="Wang J."/>
        </authorList>
    </citation>
    <scope>NUCLEOTIDE SEQUENCE [LARGE SCALE GENOMIC DNA]</scope>
    <source>
        <strain evidence="1 2">SDU1-6</strain>
    </source>
</reference>
<dbReference type="PANTHER" id="PTHR43563:SF1">
    <property type="entry name" value="AMINE OXIDASE [FLAVIN-CONTAINING] B"/>
    <property type="match status" value="1"/>
</dbReference>
<dbReference type="SUPFAM" id="SSF51905">
    <property type="entry name" value="FAD/NAD(P)-binding domain"/>
    <property type="match status" value="1"/>
</dbReference>
<comment type="caution">
    <text evidence="1">The sequence shown here is derived from an EMBL/GenBank/DDBJ whole genome shotgun (WGS) entry which is preliminary data.</text>
</comment>
<dbReference type="EMBL" id="QMFY01000024">
    <property type="protein sequence ID" value="RAV97959.1"/>
    <property type="molecule type" value="Genomic_DNA"/>
</dbReference>
<evidence type="ECO:0000313" key="1">
    <source>
        <dbReference type="EMBL" id="RAV97959.1"/>
    </source>
</evidence>
<dbReference type="InterPro" id="IPR036188">
    <property type="entry name" value="FAD/NAD-bd_sf"/>
</dbReference>
<proteinExistence type="predicted"/>
<dbReference type="InterPro" id="IPR050703">
    <property type="entry name" value="Flavin_MAO"/>
</dbReference>
<dbReference type="Gene3D" id="3.50.50.60">
    <property type="entry name" value="FAD/NAD(P)-binding domain"/>
    <property type="match status" value="1"/>
</dbReference>
<organism evidence="1 2">
    <name type="scientific">Pseudochryseolinea flava</name>
    <dbReference type="NCBI Taxonomy" id="2059302"/>
    <lineage>
        <taxon>Bacteria</taxon>
        <taxon>Pseudomonadati</taxon>
        <taxon>Bacteroidota</taxon>
        <taxon>Cytophagia</taxon>
        <taxon>Cytophagales</taxon>
        <taxon>Fulvivirgaceae</taxon>
        <taxon>Pseudochryseolinea</taxon>
    </lineage>
</organism>
<dbReference type="AlphaFoldDB" id="A0A364XX21"/>
<evidence type="ECO:0000313" key="2">
    <source>
        <dbReference type="Proteomes" id="UP000251889"/>
    </source>
</evidence>
<name>A0A364XX21_9BACT</name>
<sequence>MITRRNFMRQSLQAAVGTTLLTPAFNACTSEHIITGKVIGPNAALGHRLRDMKFESPTQSKSTDVLIVGGGVAALSAARVLKQNNVSFHLLELGTEAGGNSVAGKNHVTAYPWGAHYLPLPNHNDPELIAFLKEAGVIIGEANGLPVFQDYYLCFDPKERLYINNFWQDSLLPHEGISLAEREEIDRFTTLMHEYKIMKGRDGKDAFTIPIAMSSQDDVFLALDKISMHTFLIQHDFHSEALHWYVDYCCADDFGATSRDVSAWAGIHYFASRKGRAANASDDTLLTWPEGNNFLVKKLQAYCQDEIETNALVYGITIKDDGVEVLFFDAKENRTVSYHARQVILATPQYINNRIFPQGKTVSQSFQYAPWMIANITIGSSLSERKGEQIAWDNVIFGSQSLGYVNASHQYVGIATAEKVLTYYYPLTGSDTTSERRRAYERGYDDWKEIILKDLSKAHPNIAKEITNIDIWIWGHGMIRPAPGLIWGQEIREVAASVDQKIFKAHSDLSGISIFEEAFYQGHQAAKLCLKHRP</sequence>
<accession>A0A364XX21</accession>
<dbReference type="Pfam" id="PF13450">
    <property type="entry name" value="NAD_binding_8"/>
    <property type="match status" value="1"/>
</dbReference>
<keyword evidence="2" id="KW-1185">Reference proteome</keyword>
<gene>
    <name evidence="1" type="ORF">DQQ10_26165</name>
</gene>
<dbReference type="GO" id="GO:0016491">
    <property type="term" value="F:oxidoreductase activity"/>
    <property type="evidence" value="ECO:0007669"/>
    <property type="project" value="UniProtKB-ARBA"/>
</dbReference>
<dbReference type="Proteomes" id="UP000251889">
    <property type="component" value="Unassembled WGS sequence"/>
</dbReference>